<keyword evidence="2" id="KW-0732">Signal</keyword>
<accession>V6TUP7</accession>
<proteinExistence type="predicted"/>
<dbReference type="EMBL" id="AHHH01000096">
    <property type="protein sequence ID" value="ESU42092.1"/>
    <property type="molecule type" value="Genomic_DNA"/>
</dbReference>
<reference evidence="3 4" key="2">
    <citation type="journal article" date="2013" name="Genome Biol. Evol.">
        <title>Genome sequencing of Giardia lamblia genotypes A2 and B isolates (DH and GS) and comparative analysis with the genomes of genotypes A1 and E (WB and Pig).</title>
        <authorList>
            <person name="Adam R.D."/>
            <person name="Dahlstrom E.W."/>
            <person name="Martens C.A."/>
            <person name="Bruno D.P."/>
            <person name="Barbian K.D."/>
            <person name="Ricklefs S.M."/>
            <person name="Hernandez M.M."/>
            <person name="Narla N.P."/>
            <person name="Patel R.B."/>
            <person name="Porcella S.F."/>
            <person name="Nash T.E."/>
        </authorList>
    </citation>
    <scope>NUCLEOTIDE SEQUENCE [LARGE SCALE GENOMIC DNA]</scope>
    <source>
        <strain evidence="3 4">GS</strain>
    </source>
</reference>
<dbReference type="Proteomes" id="UP000018040">
    <property type="component" value="Unassembled WGS sequence"/>
</dbReference>
<evidence type="ECO:0000256" key="2">
    <source>
        <dbReference type="SAM" id="SignalP"/>
    </source>
</evidence>
<evidence type="ECO:0000256" key="1">
    <source>
        <dbReference type="SAM" id="MobiDB-lite"/>
    </source>
</evidence>
<dbReference type="AlphaFoldDB" id="V6TUP7"/>
<gene>
    <name evidence="3" type="ORF">GSB_152498</name>
</gene>
<feature type="compositionally biased region" description="Basic and acidic residues" evidence="1">
    <location>
        <begin position="69"/>
        <end position="79"/>
    </location>
</feature>
<reference evidence="4" key="1">
    <citation type="submission" date="2012-02" db="EMBL/GenBank/DDBJ databases">
        <title>Genome sequencing of Giardia lamblia Genotypes A2 and B isolates (DH and GS) and comparative analysis with the genomes of Genotypes A1 and E (WB and Pig).</title>
        <authorList>
            <person name="Adam R."/>
            <person name="Dahlstrom E."/>
            <person name="Martens C."/>
            <person name="Bruno D."/>
            <person name="Barbian K."/>
            <person name="Porcella S.F."/>
            <person name="Nash T."/>
        </authorList>
    </citation>
    <scope>NUCLEOTIDE SEQUENCE</scope>
    <source>
        <strain evidence="4">GS</strain>
    </source>
</reference>
<dbReference type="VEuPathDB" id="GiardiaDB:QR46_2785"/>
<protein>
    <submittedName>
        <fullName evidence="3">Uncharacterized protein</fullName>
    </submittedName>
</protein>
<evidence type="ECO:0000313" key="4">
    <source>
        <dbReference type="Proteomes" id="UP000018040"/>
    </source>
</evidence>
<feature type="region of interest" description="Disordered" evidence="1">
    <location>
        <begin position="57"/>
        <end position="79"/>
    </location>
</feature>
<sequence length="79" mass="8517">VVTRLQAPAIVWAVALLYWQPSSTLEAARERPMPHSQSKRQAAGLCSCTQPQGACVVAGGPSEWSPEEGPEKHQVKQPP</sequence>
<organism evidence="3 4">
    <name type="scientific">Giardia intestinalis</name>
    <name type="common">Giardia lamblia</name>
    <dbReference type="NCBI Taxonomy" id="5741"/>
    <lineage>
        <taxon>Eukaryota</taxon>
        <taxon>Metamonada</taxon>
        <taxon>Diplomonadida</taxon>
        <taxon>Hexamitidae</taxon>
        <taxon>Giardiinae</taxon>
        <taxon>Giardia</taxon>
    </lineage>
</organism>
<feature type="chain" id="PRO_5004752148" evidence="2">
    <location>
        <begin position="25"/>
        <end position="79"/>
    </location>
</feature>
<feature type="signal peptide" evidence="2">
    <location>
        <begin position="1"/>
        <end position="24"/>
    </location>
</feature>
<comment type="caution">
    <text evidence="3">The sequence shown here is derived from an EMBL/GenBank/DDBJ whole genome shotgun (WGS) entry which is preliminary data.</text>
</comment>
<name>V6TUP7_GIAIN</name>
<evidence type="ECO:0000313" key="3">
    <source>
        <dbReference type="EMBL" id="ESU42092.1"/>
    </source>
</evidence>
<feature type="non-terminal residue" evidence="3">
    <location>
        <position position="1"/>
    </location>
</feature>